<feature type="domain" description="YknX-like C-terminal permuted SH3-like" evidence="7">
    <location>
        <begin position="322"/>
        <end position="389"/>
    </location>
</feature>
<comment type="similarity">
    <text evidence="1">Belongs to the membrane fusion protein (MFP) (TC 8.A.1) family.</text>
</comment>
<dbReference type="Gene3D" id="2.40.30.170">
    <property type="match status" value="1"/>
</dbReference>
<evidence type="ECO:0000259" key="4">
    <source>
        <dbReference type="Pfam" id="PF25876"/>
    </source>
</evidence>
<gene>
    <name evidence="8" type="ORF">GTP56_08150</name>
</gene>
<dbReference type="NCBIfam" id="TIGR01730">
    <property type="entry name" value="RND_mfp"/>
    <property type="match status" value="1"/>
</dbReference>
<proteinExistence type="inferred from homology"/>
<name>A0A7X4H0M1_9BURK</name>
<evidence type="ECO:0000259" key="5">
    <source>
        <dbReference type="Pfam" id="PF25917"/>
    </source>
</evidence>
<dbReference type="InterPro" id="IPR058624">
    <property type="entry name" value="MdtA-like_HH"/>
</dbReference>
<feature type="coiled-coil region" evidence="2">
    <location>
        <begin position="126"/>
        <end position="153"/>
    </location>
</feature>
<evidence type="ECO:0000313" key="8">
    <source>
        <dbReference type="EMBL" id="MYM72167.1"/>
    </source>
</evidence>
<protein>
    <submittedName>
        <fullName evidence="8">Efflux RND transporter periplasmic adaptor subunit</fullName>
    </submittedName>
</protein>
<evidence type="ECO:0000256" key="3">
    <source>
        <dbReference type="SAM" id="MobiDB-lite"/>
    </source>
</evidence>
<dbReference type="EMBL" id="WWCR01000006">
    <property type="protein sequence ID" value="MYM72167.1"/>
    <property type="molecule type" value="Genomic_DNA"/>
</dbReference>
<dbReference type="FunFam" id="2.40.30.170:FF:000010">
    <property type="entry name" value="Efflux RND transporter periplasmic adaptor subunit"/>
    <property type="match status" value="1"/>
</dbReference>
<feature type="domain" description="Multidrug resistance protein MdtA-like barrel-sandwich hybrid" evidence="5">
    <location>
        <begin position="94"/>
        <end position="221"/>
    </location>
</feature>
<feature type="region of interest" description="Disordered" evidence="3">
    <location>
        <begin position="389"/>
        <end position="415"/>
    </location>
</feature>
<dbReference type="Pfam" id="PF25989">
    <property type="entry name" value="YknX_C"/>
    <property type="match status" value="1"/>
</dbReference>
<dbReference type="GO" id="GO:0015562">
    <property type="term" value="F:efflux transmembrane transporter activity"/>
    <property type="evidence" value="ECO:0007669"/>
    <property type="project" value="TreeGrafter"/>
</dbReference>
<feature type="domain" description="CusB-like beta-barrel" evidence="6">
    <location>
        <begin position="240"/>
        <end position="312"/>
    </location>
</feature>
<dbReference type="PANTHER" id="PTHR30469">
    <property type="entry name" value="MULTIDRUG RESISTANCE PROTEIN MDTA"/>
    <property type="match status" value="1"/>
</dbReference>
<dbReference type="Pfam" id="PF25876">
    <property type="entry name" value="HH_MFP_RND"/>
    <property type="match status" value="1"/>
</dbReference>
<dbReference type="Gene3D" id="2.40.50.100">
    <property type="match status" value="1"/>
</dbReference>
<dbReference type="Gene3D" id="2.40.420.20">
    <property type="match status" value="1"/>
</dbReference>
<evidence type="ECO:0000313" key="9">
    <source>
        <dbReference type="Proteomes" id="UP000469734"/>
    </source>
</evidence>
<dbReference type="GO" id="GO:1990281">
    <property type="term" value="C:efflux pump complex"/>
    <property type="evidence" value="ECO:0007669"/>
    <property type="project" value="TreeGrafter"/>
</dbReference>
<dbReference type="InterPro" id="IPR058625">
    <property type="entry name" value="MdtA-like_BSH"/>
</dbReference>
<dbReference type="RefSeq" id="WP_161049739.1">
    <property type="nucleotide sequence ID" value="NZ_WWCR01000006.1"/>
</dbReference>
<dbReference type="InterPro" id="IPR058792">
    <property type="entry name" value="Beta-barrel_RND_2"/>
</dbReference>
<comment type="caution">
    <text evidence="8">The sequence shown here is derived from an EMBL/GenBank/DDBJ whole genome shotgun (WGS) entry which is preliminary data.</text>
</comment>
<evidence type="ECO:0000259" key="6">
    <source>
        <dbReference type="Pfam" id="PF25954"/>
    </source>
</evidence>
<dbReference type="Proteomes" id="UP000469734">
    <property type="component" value="Unassembled WGS sequence"/>
</dbReference>
<dbReference type="Pfam" id="PF25917">
    <property type="entry name" value="BSH_RND"/>
    <property type="match status" value="1"/>
</dbReference>
<evidence type="ECO:0000259" key="7">
    <source>
        <dbReference type="Pfam" id="PF25989"/>
    </source>
</evidence>
<reference evidence="8 9" key="1">
    <citation type="submission" date="2019-12" db="EMBL/GenBank/DDBJ databases">
        <title>Novel species isolated from a subtropical stream in China.</title>
        <authorList>
            <person name="Lu H."/>
        </authorList>
    </citation>
    <scope>NUCLEOTIDE SEQUENCE [LARGE SCALE GENOMIC DNA]</scope>
    <source>
        <strain evidence="8 9">FT134W</strain>
    </source>
</reference>
<accession>A0A7X4H0M1</accession>
<evidence type="ECO:0000256" key="2">
    <source>
        <dbReference type="SAM" id="Coils"/>
    </source>
</evidence>
<dbReference type="Pfam" id="PF25954">
    <property type="entry name" value="Beta-barrel_RND_2"/>
    <property type="match status" value="1"/>
</dbReference>
<dbReference type="InterPro" id="IPR006143">
    <property type="entry name" value="RND_pump_MFP"/>
</dbReference>
<dbReference type="InterPro" id="IPR058637">
    <property type="entry name" value="YknX-like_C"/>
</dbReference>
<sequence>MRLETLPPQSQPATRTPRWRKPAAILIVVALAGGGWAILRSKPEAAPAPAPATAAAKDKKDIFELSSGDVAAVSARSLAVSLPLSGSLAPLSSATIKSKVSGVVEATTLQEGMAVRAGQVLARVDQADLRARLQQQQAMLDEAQARLALATKNETNSQALLKQKYISQNAYDSTQNSVDLARASVKSASAMVELARIALNDGVIKAPIDGVISKRHVQAGEKLALDMPVYSIVNLAEMILEAQVPASEIPRIKVGQDVKFRVEGYAQRDFHGKVARINPATEAGSRAMLVYIAVPNGDNALRAGMFAKGSIVTDRSAVAPIVPLAAVRSDKDGKHLVYKVEQGKLVAQPVKIGLRNEDEGYAEVTEGLQQGANVIVSRLDNLKPGAAVKLPAATGGSSSDAPPSAQAKAAEPTKG</sequence>
<dbReference type="AlphaFoldDB" id="A0A7X4H0M1"/>
<dbReference type="PANTHER" id="PTHR30469:SF33">
    <property type="entry name" value="SLR1207 PROTEIN"/>
    <property type="match status" value="1"/>
</dbReference>
<keyword evidence="2" id="KW-0175">Coiled coil</keyword>
<organism evidence="8 9">
    <name type="scientific">Duganella margarita</name>
    <dbReference type="NCBI Taxonomy" id="2692170"/>
    <lineage>
        <taxon>Bacteria</taxon>
        <taxon>Pseudomonadati</taxon>
        <taxon>Pseudomonadota</taxon>
        <taxon>Betaproteobacteria</taxon>
        <taxon>Burkholderiales</taxon>
        <taxon>Oxalobacteraceae</taxon>
        <taxon>Telluria group</taxon>
        <taxon>Duganella</taxon>
    </lineage>
</organism>
<feature type="domain" description="Multidrug resistance protein MdtA-like alpha-helical hairpin" evidence="4">
    <location>
        <begin position="133"/>
        <end position="199"/>
    </location>
</feature>
<dbReference type="SUPFAM" id="SSF111369">
    <property type="entry name" value="HlyD-like secretion proteins"/>
    <property type="match status" value="1"/>
</dbReference>
<evidence type="ECO:0000256" key="1">
    <source>
        <dbReference type="ARBA" id="ARBA00009477"/>
    </source>
</evidence>
<dbReference type="Gene3D" id="1.10.287.470">
    <property type="entry name" value="Helix hairpin bin"/>
    <property type="match status" value="1"/>
</dbReference>